<comment type="caution">
    <text evidence="2">The sequence shown here is derived from an EMBL/GenBank/DDBJ whole genome shotgun (WGS) entry which is preliminary data.</text>
</comment>
<feature type="compositionally biased region" description="Basic and acidic residues" evidence="1">
    <location>
        <begin position="29"/>
        <end position="76"/>
    </location>
</feature>
<dbReference type="EMBL" id="JANPWB010000003">
    <property type="protein sequence ID" value="KAJ1199160.1"/>
    <property type="molecule type" value="Genomic_DNA"/>
</dbReference>
<gene>
    <name evidence="2" type="ORF">NDU88_002998</name>
</gene>
<sequence>MLKRKGKRRRVPSRWTGRSGRAATRRSKKTPEGRKGRQVKDRQRESARGRRRTRPEEEKEKEHESWEEAQRGRWTGEQEGEGLEQTKKDQEGPPGRTSPMMGERDPHKQSPEPRGTWLSKCSRALEHPATDNGSLQTTGYPRGTAGAGQENTLLRSPDIWIPVVQNPVGRPRRGEDNTEAEEQTVEDDAETEEQTEEDEAGTDGKKEQEDAETG</sequence>
<evidence type="ECO:0000313" key="2">
    <source>
        <dbReference type="EMBL" id="KAJ1199160.1"/>
    </source>
</evidence>
<feature type="region of interest" description="Disordered" evidence="1">
    <location>
        <begin position="1"/>
        <end position="214"/>
    </location>
</feature>
<keyword evidence="3" id="KW-1185">Reference proteome</keyword>
<feature type="compositionally biased region" description="Basic and acidic residues" evidence="1">
    <location>
        <begin position="102"/>
        <end position="111"/>
    </location>
</feature>
<evidence type="ECO:0000313" key="3">
    <source>
        <dbReference type="Proteomes" id="UP001066276"/>
    </source>
</evidence>
<dbReference type="AlphaFoldDB" id="A0AAV7VC66"/>
<protein>
    <submittedName>
        <fullName evidence="2">Uncharacterized protein</fullName>
    </submittedName>
</protein>
<proteinExistence type="predicted"/>
<feature type="compositionally biased region" description="Basic residues" evidence="1">
    <location>
        <begin position="1"/>
        <end position="12"/>
    </location>
</feature>
<evidence type="ECO:0000256" key="1">
    <source>
        <dbReference type="SAM" id="MobiDB-lite"/>
    </source>
</evidence>
<organism evidence="2 3">
    <name type="scientific">Pleurodeles waltl</name>
    <name type="common">Iberian ribbed newt</name>
    <dbReference type="NCBI Taxonomy" id="8319"/>
    <lineage>
        <taxon>Eukaryota</taxon>
        <taxon>Metazoa</taxon>
        <taxon>Chordata</taxon>
        <taxon>Craniata</taxon>
        <taxon>Vertebrata</taxon>
        <taxon>Euteleostomi</taxon>
        <taxon>Amphibia</taxon>
        <taxon>Batrachia</taxon>
        <taxon>Caudata</taxon>
        <taxon>Salamandroidea</taxon>
        <taxon>Salamandridae</taxon>
        <taxon>Pleurodelinae</taxon>
        <taxon>Pleurodeles</taxon>
    </lineage>
</organism>
<name>A0AAV7VC66_PLEWA</name>
<feature type="compositionally biased region" description="Acidic residues" evidence="1">
    <location>
        <begin position="177"/>
        <end position="201"/>
    </location>
</feature>
<dbReference type="Proteomes" id="UP001066276">
    <property type="component" value="Chromosome 2_1"/>
</dbReference>
<reference evidence="2" key="1">
    <citation type="journal article" date="2022" name="bioRxiv">
        <title>Sequencing and chromosome-scale assembly of the giantPleurodeles waltlgenome.</title>
        <authorList>
            <person name="Brown T."/>
            <person name="Elewa A."/>
            <person name="Iarovenko S."/>
            <person name="Subramanian E."/>
            <person name="Araus A.J."/>
            <person name="Petzold A."/>
            <person name="Susuki M."/>
            <person name="Suzuki K.-i.T."/>
            <person name="Hayashi T."/>
            <person name="Toyoda A."/>
            <person name="Oliveira C."/>
            <person name="Osipova E."/>
            <person name="Leigh N.D."/>
            <person name="Simon A."/>
            <person name="Yun M.H."/>
        </authorList>
    </citation>
    <scope>NUCLEOTIDE SEQUENCE</scope>
    <source>
        <strain evidence="2">20211129_DDA</strain>
        <tissue evidence="2">Liver</tissue>
    </source>
</reference>
<accession>A0AAV7VC66</accession>